<organism evidence="1 2">
    <name type="scientific">Gallaecimonas xiamenensis 3-C-1</name>
    <dbReference type="NCBI Taxonomy" id="745411"/>
    <lineage>
        <taxon>Bacteria</taxon>
        <taxon>Pseudomonadati</taxon>
        <taxon>Pseudomonadota</taxon>
        <taxon>Gammaproteobacteria</taxon>
        <taxon>Enterobacterales</taxon>
        <taxon>Gallaecimonadaceae</taxon>
        <taxon>Gallaecimonas</taxon>
    </lineage>
</organism>
<dbReference type="Pfam" id="PF09344">
    <property type="entry name" value="Cas_CT1975"/>
    <property type="match status" value="1"/>
</dbReference>
<dbReference type="AlphaFoldDB" id="K2JA72"/>
<dbReference type="eggNOG" id="COG1857">
    <property type="taxonomic scope" value="Bacteria"/>
</dbReference>
<gene>
    <name evidence="1" type="ORF">B3C1_12249</name>
</gene>
<dbReference type="STRING" id="745411.B3C1_12249"/>
<proteinExistence type="predicted"/>
<sequence length="359" mass="39167">MSRFLQLHLLTSYPPANLNRDDQGRPKTARMGGVERLRVSSQSLKRHWRTSELFQQALAGHVGVRTKMLGRGVYDKLVAAGIKEKQANEWAQAIAGVFGKSKKASKDKPLLELEIEQLVHISGDEQAAIDALVATLIDAQRSPEDEELELLRHNTSAADVALFGRMLASKPAYNIEAACQVAHALSVHPVVIEDDYFTAVDDLNDGQEDSGSSHIGETGFAAGLFYSYLCINREQLIDNLGGDVALADKAIAALIEAAVKVAPSGKQNSFAQQGYASYVLAEMGEQQPRSLSAAFLKPVEPKGWQETDYLAQAIEQLQNQYTKFDKAYGQCATARYELNVNAEQGTFAALLDFVASANH</sequence>
<dbReference type="Proteomes" id="UP000006755">
    <property type="component" value="Unassembled WGS sequence"/>
</dbReference>
<protein>
    <submittedName>
        <fullName evidence="1">CRISPR-associated protein, Cse4 family</fullName>
    </submittedName>
</protein>
<evidence type="ECO:0000313" key="1">
    <source>
        <dbReference type="EMBL" id="EKE71707.1"/>
    </source>
</evidence>
<evidence type="ECO:0000313" key="2">
    <source>
        <dbReference type="Proteomes" id="UP000006755"/>
    </source>
</evidence>
<dbReference type="NCBIfam" id="TIGR01869">
    <property type="entry name" value="casC_Cse4"/>
    <property type="match status" value="1"/>
</dbReference>
<keyword evidence="2" id="KW-1185">Reference proteome</keyword>
<dbReference type="RefSeq" id="WP_008485166.1">
    <property type="nucleotide sequence ID" value="NZ_AMRI01000016.1"/>
</dbReference>
<dbReference type="InterPro" id="IPR010148">
    <property type="entry name" value="CRISPR-assoc_prot_CT1975"/>
</dbReference>
<reference evidence="1 2" key="1">
    <citation type="journal article" date="2012" name="J. Bacteriol.">
        <title>Genome Sequence of Gallaecimonas xiamenensis Type Strain 3-C-1.</title>
        <authorList>
            <person name="Lai Q."/>
            <person name="Wang L."/>
            <person name="Wang W."/>
            <person name="Shao Z."/>
        </authorList>
    </citation>
    <scope>NUCLEOTIDE SEQUENCE [LARGE SCALE GENOMIC DNA]</scope>
    <source>
        <strain evidence="1 2">3-C-1</strain>
    </source>
</reference>
<accession>K2JA72</accession>
<dbReference type="OrthoDB" id="5291250at2"/>
<comment type="caution">
    <text evidence="1">The sequence shown here is derived from an EMBL/GenBank/DDBJ whole genome shotgun (WGS) entry which is preliminary data.</text>
</comment>
<name>K2JA72_9GAMM</name>
<dbReference type="EMBL" id="AMRI01000016">
    <property type="protein sequence ID" value="EKE71707.1"/>
    <property type="molecule type" value="Genomic_DNA"/>
</dbReference>
<dbReference type="PATRIC" id="fig|745411.4.peg.2412"/>